<dbReference type="EMBL" id="UZAL01038153">
    <property type="protein sequence ID" value="VDP73117.1"/>
    <property type="molecule type" value="Genomic_DNA"/>
</dbReference>
<protein>
    <submittedName>
        <fullName evidence="1">Uncharacterized protein</fullName>
    </submittedName>
</protein>
<keyword evidence="2" id="KW-1185">Reference proteome</keyword>
<gene>
    <name evidence="1" type="ORF">SMTD_LOCUS17071</name>
</gene>
<evidence type="ECO:0000313" key="2">
    <source>
        <dbReference type="Proteomes" id="UP000269396"/>
    </source>
</evidence>
<organism evidence="1 2">
    <name type="scientific">Schistosoma mattheei</name>
    <dbReference type="NCBI Taxonomy" id="31246"/>
    <lineage>
        <taxon>Eukaryota</taxon>
        <taxon>Metazoa</taxon>
        <taxon>Spiralia</taxon>
        <taxon>Lophotrochozoa</taxon>
        <taxon>Platyhelminthes</taxon>
        <taxon>Trematoda</taxon>
        <taxon>Digenea</taxon>
        <taxon>Strigeidida</taxon>
        <taxon>Schistosomatoidea</taxon>
        <taxon>Schistosomatidae</taxon>
        <taxon>Schistosoma</taxon>
    </lineage>
</organism>
<reference evidence="1 2" key="1">
    <citation type="submission" date="2018-11" db="EMBL/GenBank/DDBJ databases">
        <authorList>
            <consortium name="Pathogen Informatics"/>
        </authorList>
    </citation>
    <scope>NUCLEOTIDE SEQUENCE [LARGE SCALE GENOMIC DNA]</scope>
    <source>
        <strain>Denwood</strain>
        <strain evidence="2">Zambia</strain>
    </source>
</reference>
<dbReference type="AlphaFoldDB" id="A0A183PRT5"/>
<accession>A0A183PRT5</accession>
<proteinExistence type="predicted"/>
<name>A0A183PRT5_9TREM</name>
<dbReference type="Proteomes" id="UP000269396">
    <property type="component" value="Unassembled WGS sequence"/>
</dbReference>
<evidence type="ECO:0000313" key="1">
    <source>
        <dbReference type="EMBL" id="VDP73117.1"/>
    </source>
</evidence>
<sequence length="78" mass="8891">MSSFVDYVCGYSGRGLVCISFLLNAVWILYVVLEMREFGLYSFVRPALISFSLVSVPIRFIIWCKILCSVNALDHNSF</sequence>